<dbReference type="RefSeq" id="WP_165546740.1">
    <property type="nucleotide sequence ID" value="NZ_SJJZ01000005.1"/>
</dbReference>
<evidence type="ECO:0000256" key="2">
    <source>
        <dbReference type="SAM" id="SignalP"/>
    </source>
</evidence>
<evidence type="ECO:0000313" key="4">
    <source>
        <dbReference type="Proteomes" id="UP000292346"/>
    </source>
</evidence>
<sequence length="78" mass="7916">MRRSAAVVVCSAPLIAPVPAMAANHPRPDGASASYSTQAPDRNGALDATSVAVGAASGIALTWLGLGGYRRRDRTAKP</sequence>
<keyword evidence="2" id="KW-0732">Signal</keyword>
<proteinExistence type="predicted"/>
<feature type="chain" id="PRO_5020396275" description="LPXTG cell wall anchor domain-containing protein" evidence="2">
    <location>
        <begin position="23"/>
        <end position="78"/>
    </location>
</feature>
<keyword evidence="1" id="KW-1133">Transmembrane helix</keyword>
<accession>A0A4R0H319</accession>
<organism evidence="3 4">
    <name type="scientific">Kribbella soli</name>
    <dbReference type="NCBI Taxonomy" id="1124743"/>
    <lineage>
        <taxon>Bacteria</taxon>
        <taxon>Bacillati</taxon>
        <taxon>Actinomycetota</taxon>
        <taxon>Actinomycetes</taxon>
        <taxon>Propionibacteriales</taxon>
        <taxon>Kribbellaceae</taxon>
        <taxon>Kribbella</taxon>
    </lineage>
</organism>
<protein>
    <recommendedName>
        <fullName evidence="5">LPXTG cell wall anchor domain-containing protein</fullName>
    </recommendedName>
</protein>
<keyword evidence="1" id="KW-0472">Membrane</keyword>
<evidence type="ECO:0000256" key="1">
    <source>
        <dbReference type="SAM" id="Phobius"/>
    </source>
</evidence>
<comment type="caution">
    <text evidence="3">The sequence shown here is derived from an EMBL/GenBank/DDBJ whole genome shotgun (WGS) entry which is preliminary data.</text>
</comment>
<keyword evidence="4" id="KW-1185">Reference proteome</keyword>
<evidence type="ECO:0000313" key="3">
    <source>
        <dbReference type="EMBL" id="TCC02732.1"/>
    </source>
</evidence>
<name>A0A4R0H319_9ACTN</name>
<dbReference type="AlphaFoldDB" id="A0A4R0H319"/>
<gene>
    <name evidence="3" type="ORF">E0H45_37545</name>
</gene>
<feature type="signal peptide" evidence="2">
    <location>
        <begin position="1"/>
        <end position="22"/>
    </location>
</feature>
<feature type="transmembrane region" description="Helical" evidence="1">
    <location>
        <begin position="46"/>
        <end position="69"/>
    </location>
</feature>
<reference evidence="3 4" key="1">
    <citation type="submission" date="2019-02" db="EMBL/GenBank/DDBJ databases">
        <title>Kribbella capetownensis sp. nov. and Kribbella speibonae sp. nov., isolated from soil.</title>
        <authorList>
            <person name="Curtis S.M."/>
            <person name="Norton I."/>
            <person name="Everest G.J."/>
            <person name="Meyers P.R."/>
        </authorList>
    </citation>
    <scope>NUCLEOTIDE SEQUENCE [LARGE SCALE GENOMIC DNA]</scope>
    <source>
        <strain evidence="3 4">KCTC 29219</strain>
    </source>
</reference>
<dbReference type="Proteomes" id="UP000292346">
    <property type="component" value="Unassembled WGS sequence"/>
</dbReference>
<evidence type="ECO:0008006" key="5">
    <source>
        <dbReference type="Google" id="ProtNLM"/>
    </source>
</evidence>
<dbReference type="EMBL" id="SJJZ01000005">
    <property type="protein sequence ID" value="TCC02732.1"/>
    <property type="molecule type" value="Genomic_DNA"/>
</dbReference>
<keyword evidence="1" id="KW-0812">Transmembrane</keyword>